<sequence>MATFAMSCKLPMATNRPSDKLLVQSRVKSTVAASRASRTFAVRASNLKYASTEADQVSFKENLEDDVPKVFADEMKGIVCYQTETGEIVCEGMDEGPQFYPPCSSNFYMPGTRAAAILPLLGEVMYEI</sequence>
<dbReference type="OrthoDB" id="581210at2759"/>
<dbReference type="PANTHER" id="PTHR34206:SF1">
    <property type="entry name" value="OS10G0390701 PROTEIN"/>
    <property type="match status" value="1"/>
</dbReference>
<gene>
    <name evidence="1" type="ORF">KP509_23G074200</name>
</gene>
<protein>
    <submittedName>
        <fullName evidence="1">Uncharacterized protein</fullName>
    </submittedName>
</protein>
<dbReference type="AlphaFoldDB" id="A0A8T2S2Z5"/>
<dbReference type="PANTHER" id="PTHR34206">
    <property type="entry name" value="OS06G0193300 PROTEIN"/>
    <property type="match status" value="1"/>
</dbReference>
<name>A0A8T2S2Z5_CERRI</name>
<dbReference type="Proteomes" id="UP000825935">
    <property type="component" value="Chromosome 23"/>
</dbReference>
<accession>A0A8T2S2Z5</accession>
<reference evidence="1 2" key="1">
    <citation type="submission" date="2021-08" db="EMBL/GenBank/DDBJ databases">
        <title>WGS assembly of Ceratopteris richardii.</title>
        <authorList>
            <person name="Marchant D.B."/>
            <person name="Chen G."/>
            <person name="Jenkins J."/>
            <person name="Shu S."/>
            <person name="Leebens-Mack J."/>
            <person name="Grimwood J."/>
            <person name="Schmutz J."/>
            <person name="Soltis P."/>
            <person name="Soltis D."/>
            <person name="Chen Z.-H."/>
        </authorList>
    </citation>
    <scope>NUCLEOTIDE SEQUENCE [LARGE SCALE GENOMIC DNA]</scope>
    <source>
        <strain evidence="1">Whitten #5841</strain>
        <tissue evidence="1">Leaf</tissue>
    </source>
</reference>
<evidence type="ECO:0000313" key="1">
    <source>
        <dbReference type="EMBL" id="KAH7302451.1"/>
    </source>
</evidence>
<evidence type="ECO:0000313" key="2">
    <source>
        <dbReference type="Proteomes" id="UP000825935"/>
    </source>
</evidence>
<dbReference type="EMBL" id="CM035428">
    <property type="protein sequence ID" value="KAH7302451.1"/>
    <property type="molecule type" value="Genomic_DNA"/>
</dbReference>
<keyword evidence="2" id="KW-1185">Reference proteome</keyword>
<organism evidence="1 2">
    <name type="scientific">Ceratopteris richardii</name>
    <name type="common">Triangle waterfern</name>
    <dbReference type="NCBI Taxonomy" id="49495"/>
    <lineage>
        <taxon>Eukaryota</taxon>
        <taxon>Viridiplantae</taxon>
        <taxon>Streptophyta</taxon>
        <taxon>Embryophyta</taxon>
        <taxon>Tracheophyta</taxon>
        <taxon>Polypodiopsida</taxon>
        <taxon>Polypodiidae</taxon>
        <taxon>Polypodiales</taxon>
        <taxon>Pteridineae</taxon>
        <taxon>Pteridaceae</taxon>
        <taxon>Parkerioideae</taxon>
        <taxon>Ceratopteris</taxon>
    </lineage>
</organism>
<comment type="caution">
    <text evidence="1">The sequence shown here is derived from an EMBL/GenBank/DDBJ whole genome shotgun (WGS) entry which is preliminary data.</text>
</comment>
<proteinExistence type="predicted"/>